<name>A0A1E3ID23_9TREE</name>
<dbReference type="SUPFAM" id="SSF52047">
    <property type="entry name" value="RNI-like"/>
    <property type="match status" value="1"/>
</dbReference>
<dbReference type="AlphaFoldDB" id="A0A1E3ID23"/>
<accession>A0A1E3ID23</accession>
<dbReference type="KEGG" id="cdep:91089692"/>
<gene>
    <name evidence="2" type="ORF">L203_105483</name>
</gene>
<sequence>MHLSDKRLLSLDQRVLSPPLPSLPFKVVERIIHYRLALPRSFCPCIPWNGQPDASWDSWAGIRGREVQRRQEAERREVTRIGWELMSVCQAWKSIVLKYLYVSPVVTDNLARLAKAILRGDAKWSDIHSRTFSAPGRYLTTLDLSRIPGSVHPTAVRQATGAILPLLPNVVHLKLGGMASARVVPLDEIGWSPFAKGLQCLEGVWVDEGIHGGRRLVTLLKRLSSLQVLGVVGPPVDVVAEAGDEGLEMPTLHTLKVEGLSNGYLLDTLTKASLPNLTRLLLTPAPLSPFDQTGELQRALGPQIVSLTYLSPRGWPRGHFILPPETLRIHPSLLHLSVCEGDYEAIDVLLRSPVGDSHPLSALTVPRWSPTSRPSTPAASVSHPGQPPTPPLSPPSCQPPLLQTLLSKPPPRLKTLTIDGFKWVKPELGPAAMGTGQSGEMRVWAGLLSRRGIVLRDMEGEMAPRVRLQPLGPIARGRRRSNNGGNNAGWMAKSPPKPSAWASTSSPISDNGDEDGG</sequence>
<keyword evidence="3" id="KW-1185">Reference proteome</keyword>
<feature type="region of interest" description="Disordered" evidence="1">
    <location>
        <begin position="361"/>
        <end position="411"/>
    </location>
</feature>
<reference evidence="2" key="3">
    <citation type="submission" date="2024-01" db="EMBL/GenBank/DDBJ databases">
        <authorList>
            <person name="Coelho M.A."/>
            <person name="David-Palma M."/>
            <person name="Shea T."/>
            <person name="Sun S."/>
            <person name="Cuomo C.A."/>
            <person name="Heitman J."/>
        </authorList>
    </citation>
    <scope>NUCLEOTIDE SEQUENCE</scope>
    <source>
        <strain evidence="2">CBS 7841</strain>
    </source>
</reference>
<reference evidence="2" key="1">
    <citation type="submission" date="2016-06" db="EMBL/GenBank/DDBJ databases">
        <authorList>
            <person name="Cuomo C."/>
            <person name="Litvintseva A."/>
            <person name="Heitman J."/>
            <person name="Chen Y."/>
            <person name="Sun S."/>
            <person name="Springer D."/>
            <person name="Dromer F."/>
            <person name="Young S."/>
            <person name="Zeng Q."/>
            <person name="Chapman S."/>
            <person name="Gujja S."/>
            <person name="Saif S."/>
            <person name="Birren B."/>
        </authorList>
    </citation>
    <scope>NUCLEOTIDE SEQUENCE</scope>
    <source>
        <strain evidence="2">CBS 7841</strain>
    </source>
</reference>
<dbReference type="GeneID" id="91089692"/>
<dbReference type="EMBL" id="CP143790">
    <property type="protein sequence ID" value="WVN90247.1"/>
    <property type="molecule type" value="Genomic_DNA"/>
</dbReference>
<feature type="region of interest" description="Disordered" evidence="1">
    <location>
        <begin position="474"/>
        <end position="517"/>
    </location>
</feature>
<evidence type="ECO:0000256" key="1">
    <source>
        <dbReference type="SAM" id="MobiDB-lite"/>
    </source>
</evidence>
<evidence type="ECO:0000313" key="2">
    <source>
        <dbReference type="EMBL" id="WVN90247.1"/>
    </source>
</evidence>
<dbReference type="OrthoDB" id="2595178at2759"/>
<feature type="compositionally biased region" description="Pro residues" evidence="1">
    <location>
        <begin position="385"/>
        <end position="398"/>
    </location>
</feature>
<protein>
    <submittedName>
        <fullName evidence="2">Uncharacterized protein</fullName>
    </submittedName>
</protein>
<reference evidence="2" key="2">
    <citation type="journal article" date="2022" name="Elife">
        <title>Obligate sexual reproduction of a homothallic fungus closely related to the Cryptococcus pathogenic species complex.</title>
        <authorList>
            <person name="Passer A.R."/>
            <person name="Clancey S.A."/>
            <person name="Shea T."/>
            <person name="David-Palma M."/>
            <person name="Averette A.F."/>
            <person name="Boekhout T."/>
            <person name="Porcel B.M."/>
            <person name="Nowrousian M."/>
            <person name="Cuomo C.A."/>
            <person name="Sun S."/>
            <person name="Heitman J."/>
            <person name="Coelho M.A."/>
        </authorList>
    </citation>
    <scope>NUCLEOTIDE SEQUENCE</scope>
    <source>
        <strain evidence="2">CBS 7841</strain>
    </source>
</reference>
<proteinExistence type="predicted"/>
<organism evidence="2 3">
    <name type="scientific">Cryptococcus depauperatus CBS 7841</name>
    <dbReference type="NCBI Taxonomy" id="1295531"/>
    <lineage>
        <taxon>Eukaryota</taxon>
        <taxon>Fungi</taxon>
        <taxon>Dikarya</taxon>
        <taxon>Basidiomycota</taxon>
        <taxon>Agaricomycotina</taxon>
        <taxon>Tremellomycetes</taxon>
        <taxon>Tremellales</taxon>
        <taxon>Cryptococcaceae</taxon>
        <taxon>Cryptococcus</taxon>
    </lineage>
</organism>
<dbReference type="RefSeq" id="XP_066070947.1">
    <property type="nucleotide sequence ID" value="XM_066214850.1"/>
</dbReference>
<evidence type="ECO:0000313" key="3">
    <source>
        <dbReference type="Proteomes" id="UP000094043"/>
    </source>
</evidence>
<dbReference type="Proteomes" id="UP000094043">
    <property type="component" value="Chromosome 7"/>
</dbReference>
<feature type="compositionally biased region" description="Low complexity" evidence="1">
    <location>
        <begin position="365"/>
        <end position="382"/>
    </location>
</feature>
<dbReference type="VEuPathDB" id="FungiDB:L203_04161"/>